<reference evidence="1" key="2">
    <citation type="journal article" date="2018" name="Food Control">
        <title>Characterization of Lactococcus lactis isolates from herbs, fruits and vegetables for use as biopreservatives against Listeria monocytogenes in cheese.</title>
        <authorList>
            <person name="Ho V."/>
            <person name="Lo R."/>
            <person name="Bansal N."/>
            <person name="Turner M.S."/>
        </authorList>
    </citation>
    <scope>NUCLEOTIDE SEQUENCE</scope>
    <source>
        <strain evidence="1">537</strain>
    </source>
</reference>
<dbReference type="RefSeq" id="WP_098393123.1">
    <property type="nucleotide sequence ID" value="NZ_JAOWLS010000002.1"/>
</dbReference>
<name>A0AAP8E3E5_9LACT</name>
<organism evidence="1 2">
    <name type="scientific">Lactococcus lactis</name>
    <dbReference type="NCBI Taxonomy" id="1358"/>
    <lineage>
        <taxon>Bacteria</taxon>
        <taxon>Bacillati</taxon>
        <taxon>Bacillota</taxon>
        <taxon>Bacilli</taxon>
        <taxon>Lactobacillales</taxon>
        <taxon>Streptococcaceae</taxon>
        <taxon>Lactococcus</taxon>
    </lineage>
</organism>
<dbReference type="EMBL" id="MTJS01000001">
    <property type="protein sequence ID" value="PFG90276.1"/>
    <property type="molecule type" value="Genomic_DNA"/>
</dbReference>
<evidence type="ECO:0000313" key="1">
    <source>
        <dbReference type="EMBL" id="PFG90276.1"/>
    </source>
</evidence>
<sequence>MNDVIQKIKIGALSVENPFFDSLRESYGHDEFNNWLMTKREEDAYVLRDEDKLLGFLYLKDETEETMCITPSFEYKRRLKIGTFKIDAHRTVLGQRFLSIVLRKMLNEDFDFTYVTLFESQSGLIKLFNKFGFKHWGYKDNGELVLYKDLEVSHDIYKDFPRINIIREKQNHLLGIYPKYHTKLFPDSILTTERDHVVEDLSFTNTNEKIYLTKIKNVNNMNVGDIIVIYRTGEWGKSAEYSAVATSLCTVVEIKNIFDFNSLEDFLSYCGKGTIFTEKELIEFWRNKCYPYIVKMLYNVPLSKRIIRKDLIQKVGIERSAYAGYMLLTDDQLNRVLEIGEVDESFIIN</sequence>
<gene>
    <name evidence="1" type="ORF">BW154_01490</name>
</gene>
<protein>
    <recommendedName>
        <fullName evidence="3">N-acetyltransferase domain-containing protein</fullName>
    </recommendedName>
</protein>
<reference evidence="1" key="1">
    <citation type="submission" date="2017-01" db="EMBL/GenBank/DDBJ databases">
        <authorList>
            <person name="Lo R."/>
        </authorList>
    </citation>
    <scope>NUCLEOTIDE SEQUENCE</scope>
    <source>
        <strain evidence="1">537</strain>
    </source>
</reference>
<proteinExistence type="predicted"/>
<dbReference type="AlphaFoldDB" id="A0AAP8E3E5"/>
<dbReference type="Gene3D" id="3.40.630.30">
    <property type="match status" value="1"/>
</dbReference>
<dbReference type="SUPFAM" id="SSF55729">
    <property type="entry name" value="Acyl-CoA N-acyltransferases (Nat)"/>
    <property type="match status" value="1"/>
</dbReference>
<comment type="caution">
    <text evidence="1">The sequence shown here is derived from an EMBL/GenBank/DDBJ whole genome shotgun (WGS) entry which is preliminary data.</text>
</comment>
<accession>A0AAP8E3E5</accession>
<evidence type="ECO:0000313" key="2">
    <source>
        <dbReference type="Proteomes" id="UP000225275"/>
    </source>
</evidence>
<dbReference type="InterPro" id="IPR016181">
    <property type="entry name" value="Acyl_CoA_acyltransferase"/>
</dbReference>
<dbReference type="Proteomes" id="UP000225275">
    <property type="component" value="Unassembled WGS sequence"/>
</dbReference>
<evidence type="ECO:0008006" key="3">
    <source>
        <dbReference type="Google" id="ProtNLM"/>
    </source>
</evidence>